<organism evidence="1">
    <name type="scientific">Thermodesulfobium narugense</name>
    <dbReference type="NCBI Taxonomy" id="184064"/>
    <lineage>
        <taxon>Bacteria</taxon>
        <taxon>Pseudomonadati</taxon>
        <taxon>Thermodesulfobiota</taxon>
        <taxon>Thermodesulfobiia</taxon>
        <taxon>Thermodesulfobiales</taxon>
        <taxon>Thermodesulfobiaceae</taxon>
        <taxon>Thermodesulfobium</taxon>
    </lineage>
</organism>
<name>A0A7C5PG99_9BACT</name>
<evidence type="ECO:0000313" key="1">
    <source>
        <dbReference type="EMBL" id="HHI65067.1"/>
    </source>
</evidence>
<protein>
    <submittedName>
        <fullName evidence="1">Uncharacterized protein</fullName>
    </submittedName>
</protein>
<comment type="caution">
    <text evidence="1">The sequence shown here is derived from an EMBL/GenBank/DDBJ whole genome shotgun (WGS) entry which is preliminary data.</text>
</comment>
<dbReference type="EMBL" id="DRUY01000034">
    <property type="protein sequence ID" value="HHI65067.1"/>
    <property type="molecule type" value="Genomic_DNA"/>
</dbReference>
<sequence>MDTMLSFLLERTLELMLKENNINASPERIKEAFNLNESCRISYRRHMLYLKTKWDELPNKILKILHIKPPKNITPFGELKI</sequence>
<gene>
    <name evidence="1" type="ORF">ENL70_00780</name>
</gene>
<accession>A0A7C5PG99</accession>
<reference evidence="1" key="1">
    <citation type="journal article" date="2020" name="mSystems">
        <title>Genome- and Community-Level Interaction Insights into Carbon Utilization and Element Cycling Functions of Hydrothermarchaeota in Hydrothermal Sediment.</title>
        <authorList>
            <person name="Zhou Z."/>
            <person name="Liu Y."/>
            <person name="Xu W."/>
            <person name="Pan J."/>
            <person name="Luo Z.H."/>
            <person name="Li M."/>
        </authorList>
    </citation>
    <scope>NUCLEOTIDE SEQUENCE [LARGE SCALE GENOMIC DNA]</scope>
    <source>
        <strain evidence="1">SpSt-1019</strain>
    </source>
</reference>
<dbReference type="AlphaFoldDB" id="A0A7C5PG99"/>
<proteinExistence type="predicted"/>